<evidence type="ECO:0000256" key="1">
    <source>
        <dbReference type="ARBA" id="ARBA00001946"/>
    </source>
</evidence>
<keyword evidence="13 19" id="KW-0472">Membrane</keyword>
<accession>A0A3B0THX1</accession>
<dbReference type="GO" id="GO:0009236">
    <property type="term" value="P:cobalamin biosynthetic process"/>
    <property type="evidence" value="ECO:0007669"/>
    <property type="project" value="UniProtKB-UniPathway"/>
</dbReference>
<comment type="cofactor">
    <cofactor evidence="1">
        <name>Mg(2+)</name>
        <dbReference type="ChEBI" id="CHEBI:18420"/>
    </cofactor>
</comment>
<evidence type="ECO:0000256" key="11">
    <source>
        <dbReference type="ARBA" id="ARBA00022842"/>
    </source>
</evidence>
<dbReference type="Pfam" id="PF02654">
    <property type="entry name" value="CobS"/>
    <property type="match status" value="1"/>
</dbReference>
<evidence type="ECO:0000256" key="13">
    <source>
        <dbReference type="ARBA" id="ARBA00023136"/>
    </source>
</evidence>
<dbReference type="UniPathway" id="UPA00148">
    <property type="reaction ID" value="UER00238"/>
</dbReference>
<dbReference type="EMBL" id="UOEI01000483">
    <property type="protein sequence ID" value="VAW06646.1"/>
    <property type="molecule type" value="Genomic_DNA"/>
</dbReference>
<dbReference type="PANTHER" id="PTHR34148:SF1">
    <property type="entry name" value="ADENOSYLCOBINAMIDE-GDP RIBAZOLETRANSFERASE"/>
    <property type="match status" value="1"/>
</dbReference>
<evidence type="ECO:0000256" key="16">
    <source>
        <dbReference type="ARBA" id="ARBA00032853"/>
    </source>
</evidence>
<sequence>MSDLAAAVRFLTRLPIRVSDGGLPGRALVWFPVVGAGVGLSIAGVYAVALEAASPLLAATVAVLAGVVITGALHEDGLADTLDAFGGSHDRQRTLEILSDSRIGVFGTIGLILSVVVRVGALAGLGGWEGVVALTAAHTLSRSAAVLLLAVTPPARTTGLGATLRPSVGSGWVVYMVGVVIAGALLLGWVLPAAVVGVAAVWGVRRWTVGKIGGATGDVAGTVEQFVEVLILVGVAMVVSTIAGGVVWWIQ</sequence>
<keyword evidence="10 19" id="KW-0812">Transmembrane</keyword>
<feature type="transmembrane region" description="Helical" evidence="19">
    <location>
        <begin position="131"/>
        <end position="152"/>
    </location>
</feature>
<comment type="function">
    <text evidence="14">Joins adenosylcobinamide-GDP and alpha-ribazole to generate adenosylcobalamin (Ado-cobalamin). Also synthesizes adenosylcobalamin 5'-phosphate from adenosylcobinamide-GDP and alpha-ribazole 5'-phosphate.</text>
</comment>
<dbReference type="HAMAP" id="MF_00719">
    <property type="entry name" value="CobS"/>
    <property type="match status" value="1"/>
</dbReference>
<dbReference type="InterPro" id="IPR003805">
    <property type="entry name" value="CobS"/>
</dbReference>
<evidence type="ECO:0000313" key="20">
    <source>
        <dbReference type="EMBL" id="VAW06646.1"/>
    </source>
</evidence>
<keyword evidence="12 19" id="KW-1133">Transmembrane helix</keyword>
<evidence type="ECO:0000256" key="7">
    <source>
        <dbReference type="ARBA" id="ARBA00022475"/>
    </source>
</evidence>
<keyword evidence="11" id="KW-0460">Magnesium</keyword>
<evidence type="ECO:0000256" key="12">
    <source>
        <dbReference type="ARBA" id="ARBA00022989"/>
    </source>
</evidence>
<protein>
    <recommendedName>
        <fullName evidence="6">Adenosylcobinamide-GDP ribazoletransferase</fullName>
        <ecNumber evidence="5">2.7.8.26</ecNumber>
    </recommendedName>
    <alternativeName>
        <fullName evidence="16">Cobalamin synthase</fullName>
    </alternativeName>
    <alternativeName>
        <fullName evidence="15">Cobalamin-5'-phosphate synthase</fullName>
    </alternativeName>
</protein>
<keyword evidence="8" id="KW-0169">Cobalamin biosynthesis</keyword>
<dbReference type="GO" id="GO:0008818">
    <property type="term" value="F:cobalamin 5'-phosphate synthase activity"/>
    <property type="evidence" value="ECO:0007669"/>
    <property type="project" value="InterPro"/>
</dbReference>
<organism evidence="20">
    <name type="scientific">hydrothermal vent metagenome</name>
    <dbReference type="NCBI Taxonomy" id="652676"/>
    <lineage>
        <taxon>unclassified sequences</taxon>
        <taxon>metagenomes</taxon>
        <taxon>ecological metagenomes</taxon>
    </lineage>
</organism>
<evidence type="ECO:0000256" key="14">
    <source>
        <dbReference type="ARBA" id="ARBA00025228"/>
    </source>
</evidence>
<evidence type="ECO:0000256" key="5">
    <source>
        <dbReference type="ARBA" id="ARBA00013200"/>
    </source>
</evidence>
<comment type="catalytic activity">
    <reaction evidence="17">
        <text>alpha-ribazole + adenosylcob(III)inamide-GDP = adenosylcob(III)alamin + GMP + H(+)</text>
        <dbReference type="Rhea" id="RHEA:16049"/>
        <dbReference type="ChEBI" id="CHEBI:10329"/>
        <dbReference type="ChEBI" id="CHEBI:15378"/>
        <dbReference type="ChEBI" id="CHEBI:18408"/>
        <dbReference type="ChEBI" id="CHEBI:58115"/>
        <dbReference type="ChEBI" id="CHEBI:60487"/>
        <dbReference type="EC" id="2.7.8.26"/>
    </reaction>
</comment>
<feature type="transmembrane region" description="Helical" evidence="19">
    <location>
        <begin position="27"/>
        <end position="49"/>
    </location>
</feature>
<evidence type="ECO:0000256" key="19">
    <source>
        <dbReference type="SAM" id="Phobius"/>
    </source>
</evidence>
<dbReference type="GO" id="GO:0005886">
    <property type="term" value="C:plasma membrane"/>
    <property type="evidence" value="ECO:0007669"/>
    <property type="project" value="UniProtKB-SubCell"/>
</dbReference>
<evidence type="ECO:0000256" key="2">
    <source>
        <dbReference type="ARBA" id="ARBA00004651"/>
    </source>
</evidence>
<dbReference type="AlphaFoldDB" id="A0A3B0THX1"/>
<comment type="pathway">
    <text evidence="3">Cofactor biosynthesis; adenosylcobalamin biosynthesis; adenosylcobalamin from cob(II)yrinate a,c-diamide: step 7/7.</text>
</comment>
<dbReference type="GO" id="GO:0051073">
    <property type="term" value="F:adenosylcobinamide-GDP ribazoletransferase activity"/>
    <property type="evidence" value="ECO:0007669"/>
    <property type="project" value="UniProtKB-EC"/>
</dbReference>
<evidence type="ECO:0000256" key="3">
    <source>
        <dbReference type="ARBA" id="ARBA00004663"/>
    </source>
</evidence>
<evidence type="ECO:0000256" key="9">
    <source>
        <dbReference type="ARBA" id="ARBA00022679"/>
    </source>
</evidence>
<dbReference type="PANTHER" id="PTHR34148">
    <property type="entry name" value="ADENOSYLCOBINAMIDE-GDP RIBAZOLETRANSFERASE"/>
    <property type="match status" value="1"/>
</dbReference>
<evidence type="ECO:0000256" key="6">
    <source>
        <dbReference type="ARBA" id="ARBA00015850"/>
    </source>
</evidence>
<keyword evidence="9 20" id="KW-0808">Transferase</keyword>
<evidence type="ECO:0000256" key="15">
    <source>
        <dbReference type="ARBA" id="ARBA00032605"/>
    </source>
</evidence>
<name>A0A3B0THX1_9ZZZZ</name>
<reference evidence="20" key="1">
    <citation type="submission" date="2018-06" db="EMBL/GenBank/DDBJ databases">
        <authorList>
            <person name="Zhirakovskaya E."/>
        </authorList>
    </citation>
    <scope>NUCLEOTIDE SEQUENCE</scope>
</reference>
<comment type="similarity">
    <text evidence="4">Belongs to the CobS family.</text>
</comment>
<comment type="subcellular location">
    <subcellularLocation>
        <location evidence="2">Cell membrane</location>
        <topology evidence="2">Multi-pass membrane protein</topology>
    </subcellularLocation>
</comment>
<gene>
    <name evidence="20" type="ORF">MNBD_ACTINO01-1083</name>
</gene>
<evidence type="ECO:0000256" key="4">
    <source>
        <dbReference type="ARBA" id="ARBA00010561"/>
    </source>
</evidence>
<feature type="transmembrane region" description="Helical" evidence="19">
    <location>
        <begin position="103"/>
        <end position="124"/>
    </location>
</feature>
<evidence type="ECO:0000256" key="8">
    <source>
        <dbReference type="ARBA" id="ARBA00022573"/>
    </source>
</evidence>
<proteinExistence type="inferred from homology"/>
<evidence type="ECO:0000256" key="10">
    <source>
        <dbReference type="ARBA" id="ARBA00022692"/>
    </source>
</evidence>
<comment type="catalytic activity">
    <reaction evidence="18">
        <text>alpha-ribazole 5'-phosphate + adenosylcob(III)inamide-GDP = adenosylcob(III)alamin 5'-phosphate + GMP + H(+)</text>
        <dbReference type="Rhea" id="RHEA:23560"/>
        <dbReference type="ChEBI" id="CHEBI:15378"/>
        <dbReference type="ChEBI" id="CHEBI:57918"/>
        <dbReference type="ChEBI" id="CHEBI:58115"/>
        <dbReference type="ChEBI" id="CHEBI:60487"/>
        <dbReference type="ChEBI" id="CHEBI:60493"/>
        <dbReference type="EC" id="2.7.8.26"/>
    </reaction>
</comment>
<keyword evidence="7" id="KW-1003">Cell membrane</keyword>
<evidence type="ECO:0000256" key="17">
    <source>
        <dbReference type="ARBA" id="ARBA00048623"/>
    </source>
</evidence>
<feature type="transmembrane region" description="Helical" evidence="19">
    <location>
        <begin position="56"/>
        <end position="73"/>
    </location>
</feature>
<feature type="transmembrane region" description="Helical" evidence="19">
    <location>
        <begin position="226"/>
        <end position="250"/>
    </location>
</feature>
<dbReference type="EC" id="2.7.8.26" evidence="5"/>
<evidence type="ECO:0000256" key="18">
    <source>
        <dbReference type="ARBA" id="ARBA00049504"/>
    </source>
</evidence>
<feature type="transmembrane region" description="Helical" evidence="19">
    <location>
        <begin position="172"/>
        <end position="205"/>
    </location>
</feature>